<evidence type="ECO:0000256" key="1">
    <source>
        <dbReference type="ARBA" id="ARBA00006271"/>
    </source>
</evidence>
<dbReference type="GO" id="GO:0140664">
    <property type="term" value="F:ATP-dependent DNA damage sensor activity"/>
    <property type="evidence" value="ECO:0007669"/>
    <property type="project" value="InterPro"/>
</dbReference>
<keyword evidence="4" id="KW-0238">DNA-binding</keyword>
<gene>
    <name evidence="7" type="ORF">EZS28_004835</name>
</gene>
<dbReference type="InterPro" id="IPR045076">
    <property type="entry name" value="MutS"/>
</dbReference>
<name>A0A5J4WYP9_9EUKA</name>
<dbReference type="Pfam" id="PF00488">
    <property type="entry name" value="MutS_V"/>
    <property type="match status" value="1"/>
</dbReference>
<dbReference type="PROSITE" id="PS00486">
    <property type="entry name" value="DNA_MISMATCH_REPAIR_2"/>
    <property type="match status" value="1"/>
</dbReference>
<evidence type="ECO:0000259" key="6">
    <source>
        <dbReference type="PROSITE" id="PS00486"/>
    </source>
</evidence>
<dbReference type="PANTHER" id="PTHR11361:SF148">
    <property type="entry name" value="DNA MISMATCH REPAIR PROTEIN MSH6"/>
    <property type="match status" value="1"/>
</dbReference>
<evidence type="ECO:0000256" key="5">
    <source>
        <dbReference type="SAM" id="MobiDB-lite"/>
    </source>
</evidence>
<dbReference type="SMART" id="SM00533">
    <property type="entry name" value="MUTSd"/>
    <property type="match status" value="1"/>
</dbReference>
<dbReference type="InterPro" id="IPR027417">
    <property type="entry name" value="P-loop_NTPase"/>
</dbReference>
<dbReference type="AlphaFoldDB" id="A0A5J4WYP9"/>
<dbReference type="Proteomes" id="UP000324800">
    <property type="component" value="Unassembled WGS sequence"/>
</dbReference>
<dbReference type="SUPFAM" id="SSF48334">
    <property type="entry name" value="DNA repair protein MutS, domain III"/>
    <property type="match status" value="1"/>
</dbReference>
<dbReference type="InterPro" id="IPR000432">
    <property type="entry name" value="DNA_mismatch_repair_MutS_C"/>
</dbReference>
<proteinExistence type="inferred from homology"/>
<keyword evidence="3" id="KW-0067">ATP-binding</keyword>
<keyword evidence="2" id="KW-0547">Nucleotide-binding</keyword>
<dbReference type="Gene3D" id="3.40.50.300">
    <property type="entry name" value="P-loop containing nucleotide triphosphate hydrolases"/>
    <property type="match status" value="1"/>
</dbReference>
<dbReference type="SMART" id="SM00534">
    <property type="entry name" value="MUTSac"/>
    <property type="match status" value="1"/>
</dbReference>
<dbReference type="GO" id="GO:0032301">
    <property type="term" value="C:MutSalpha complex"/>
    <property type="evidence" value="ECO:0007669"/>
    <property type="project" value="TreeGrafter"/>
</dbReference>
<comment type="caution">
    <text evidence="7">The sequence shown here is derived from an EMBL/GenBank/DDBJ whole genome shotgun (WGS) entry which is preliminary data.</text>
</comment>
<evidence type="ECO:0000313" key="8">
    <source>
        <dbReference type="Proteomes" id="UP000324800"/>
    </source>
</evidence>
<evidence type="ECO:0000256" key="2">
    <source>
        <dbReference type="ARBA" id="ARBA00022741"/>
    </source>
</evidence>
<dbReference type="PANTHER" id="PTHR11361">
    <property type="entry name" value="DNA MISMATCH REPAIR PROTEIN MUTS FAMILY MEMBER"/>
    <property type="match status" value="1"/>
</dbReference>
<dbReference type="GO" id="GO:0005524">
    <property type="term" value="F:ATP binding"/>
    <property type="evidence" value="ECO:0007669"/>
    <property type="project" value="UniProtKB-KW"/>
</dbReference>
<dbReference type="Gene3D" id="1.10.1420.10">
    <property type="match status" value="1"/>
</dbReference>
<protein>
    <submittedName>
        <fullName evidence="7">Putative DNA mismatch repair protein Msh6</fullName>
    </submittedName>
</protein>
<dbReference type="EMBL" id="SNRW01000710">
    <property type="protein sequence ID" value="KAA6399642.1"/>
    <property type="molecule type" value="Genomic_DNA"/>
</dbReference>
<sequence length="838" mass="94663">MIMRLQTAVKSMREDIRRDREQKNIFDFDNRSNNYNISSPLENIDDSESEDNQADEDEQQENIITDLKNRTRFKRPTTYINPQDLPSPANDEVQAFTSITSHGGGLRLSDFLSLLHHLRIMTLFISSKRIKHWIGDSDYNQERNTLQYDEDVLQAKRLKQLLTIEGRKSSEGKQTSGLFPNIDSILSFFELAFNRSGGNQNQSQSSLLAKTMLFSRRGQDGKRARRTFTGQSSSAIATPAKGVDKIYDRTCDEMQSICKGLEDHIEEVRLMMKKKIKEMDDNKQQIKPTFGSVLKINLKSIGNDPLQLEIPLELVQFIPKDWDMISSTKDSQRFWTPKIKVAIPRLSELNIRREARCRHFAARVQILFAHYSTLWLRASAVFAELDSIRSLAHASRAICGCRPRLVSKIPMEQMNKLIKKELENEQFESEQKLVGGAVFEAKELRHPCFQSGISRNVYISALNEGLIKREQKRKETTRKFALNTSNAKDTEEKSVLQYTSPDTFIPNDVQLGGLHPPVLILTGPNMGGKSVFLKMTALCCLLAQCGCFVPAQSCAFTPCDRIFVRAGAGDRILLGQSTLFVEMLETATTLHYATSMSLVILDELGRGTATHDGHAIASAVLQDLTHRVACRTLVATHHHALAVEMARNGGIQLGHMLCKTKQTNESQNDITLKSNLNQQVAQRPIDVVFLYRCISGVCPRSFGMNVARLAGLPLSVVDRANNLSQQMESADELNYFTQTKNQNDKSQNRVVSYRQNLQHSFLSQFAGSSSNSAVALSIYSRMKNLGRKIKILQEMGKLQTKKDNEQEQFREVELIVCTTELKELVLQAKELQSGVLEE</sequence>
<dbReference type="InterPro" id="IPR036187">
    <property type="entry name" value="DNA_mismatch_repair_MutS_sf"/>
</dbReference>
<dbReference type="GO" id="GO:0006298">
    <property type="term" value="P:mismatch repair"/>
    <property type="evidence" value="ECO:0007669"/>
    <property type="project" value="InterPro"/>
</dbReference>
<dbReference type="OrthoDB" id="10252754at2759"/>
<accession>A0A5J4WYP9</accession>
<feature type="domain" description="DNA mismatch repair proteins mutS family" evidence="6">
    <location>
        <begin position="597"/>
        <end position="613"/>
    </location>
</feature>
<evidence type="ECO:0000313" key="7">
    <source>
        <dbReference type="EMBL" id="KAA6399642.1"/>
    </source>
</evidence>
<comment type="similarity">
    <text evidence="1">Belongs to the DNA mismatch repair MutS family.</text>
</comment>
<dbReference type="GO" id="GO:0030983">
    <property type="term" value="F:mismatched DNA binding"/>
    <property type="evidence" value="ECO:0007669"/>
    <property type="project" value="InterPro"/>
</dbReference>
<reference evidence="7 8" key="1">
    <citation type="submission" date="2019-03" db="EMBL/GenBank/DDBJ databases">
        <title>Single cell metagenomics reveals metabolic interactions within the superorganism composed of flagellate Streblomastix strix and complex community of Bacteroidetes bacteria on its surface.</title>
        <authorList>
            <person name="Treitli S.C."/>
            <person name="Kolisko M."/>
            <person name="Husnik F."/>
            <person name="Keeling P."/>
            <person name="Hampl V."/>
        </authorList>
    </citation>
    <scope>NUCLEOTIDE SEQUENCE [LARGE SCALE GENOMIC DNA]</scope>
    <source>
        <strain evidence="7">ST1C</strain>
    </source>
</reference>
<organism evidence="7 8">
    <name type="scientific">Streblomastix strix</name>
    <dbReference type="NCBI Taxonomy" id="222440"/>
    <lineage>
        <taxon>Eukaryota</taxon>
        <taxon>Metamonada</taxon>
        <taxon>Preaxostyla</taxon>
        <taxon>Oxymonadida</taxon>
        <taxon>Streblomastigidae</taxon>
        <taxon>Streblomastix</taxon>
    </lineage>
</organism>
<evidence type="ECO:0000256" key="4">
    <source>
        <dbReference type="ARBA" id="ARBA00023125"/>
    </source>
</evidence>
<feature type="compositionally biased region" description="Acidic residues" evidence="5">
    <location>
        <begin position="43"/>
        <end position="59"/>
    </location>
</feature>
<evidence type="ECO:0000256" key="3">
    <source>
        <dbReference type="ARBA" id="ARBA00022840"/>
    </source>
</evidence>
<dbReference type="SUPFAM" id="SSF52540">
    <property type="entry name" value="P-loop containing nucleoside triphosphate hydrolases"/>
    <property type="match status" value="1"/>
</dbReference>
<feature type="region of interest" description="Disordered" evidence="5">
    <location>
        <begin position="36"/>
        <end position="59"/>
    </location>
</feature>
<dbReference type="InterPro" id="IPR007696">
    <property type="entry name" value="DNA_mismatch_repair_MutS_core"/>
</dbReference>